<evidence type="ECO:0000256" key="4">
    <source>
        <dbReference type="ARBA" id="ARBA00022807"/>
    </source>
</evidence>
<dbReference type="SUPFAM" id="SSF53955">
    <property type="entry name" value="Lysozyme-like"/>
    <property type="match status" value="1"/>
</dbReference>
<dbReference type="Gene3D" id="3.90.1720.10">
    <property type="entry name" value="endopeptidase domain like (from Nostoc punctiforme)"/>
    <property type="match status" value="1"/>
</dbReference>
<evidence type="ECO:0000256" key="2">
    <source>
        <dbReference type="ARBA" id="ARBA00022670"/>
    </source>
</evidence>
<protein>
    <submittedName>
        <fullName evidence="7">NlpC/P60 family protein</fullName>
    </submittedName>
</protein>
<dbReference type="EMBL" id="BAABDE010000034">
    <property type="protein sequence ID" value="GAA3838494.1"/>
    <property type="molecule type" value="Genomic_DNA"/>
</dbReference>
<comment type="similarity">
    <text evidence="1">Belongs to the peptidase C40 family.</text>
</comment>
<keyword evidence="3" id="KW-0378">Hydrolase</keyword>
<feature type="signal peptide" evidence="5">
    <location>
        <begin position="1"/>
        <end position="20"/>
    </location>
</feature>
<name>A0ABP7J9M4_9ACTN</name>
<feature type="domain" description="NlpC/P60" evidence="6">
    <location>
        <begin position="183"/>
        <end position="309"/>
    </location>
</feature>
<proteinExistence type="inferred from homology"/>
<evidence type="ECO:0000256" key="5">
    <source>
        <dbReference type="SAM" id="SignalP"/>
    </source>
</evidence>
<evidence type="ECO:0000313" key="8">
    <source>
        <dbReference type="Proteomes" id="UP001501009"/>
    </source>
</evidence>
<dbReference type="Gene3D" id="1.10.530.10">
    <property type="match status" value="1"/>
</dbReference>
<evidence type="ECO:0000256" key="3">
    <source>
        <dbReference type="ARBA" id="ARBA00022801"/>
    </source>
</evidence>
<dbReference type="RefSeq" id="WP_275777271.1">
    <property type="nucleotide sequence ID" value="NZ_BAABDE010000034.1"/>
</dbReference>
<organism evidence="7 8">
    <name type="scientific">Streptomyces coacervatus</name>
    <dbReference type="NCBI Taxonomy" id="647381"/>
    <lineage>
        <taxon>Bacteria</taxon>
        <taxon>Bacillati</taxon>
        <taxon>Actinomycetota</taxon>
        <taxon>Actinomycetes</taxon>
        <taxon>Kitasatosporales</taxon>
        <taxon>Streptomycetaceae</taxon>
        <taxon>Streptomyces</taxon>
    </lineage>
</organism>
<sequence>MLKHALLAMGALLLAIVVTAAGAGGMLSTLGGQGAGPSAYAAADIPADYLLLYRQAATTCPGLDWSVPAAIGKVETDHGRSTLPGVHNGTNYAGARGPMQFLGSTFAQVIAKHPLPRFASHMPSPYDPRDSIYAAVALLCDAGARNKHDLQHAIFAYNHANWYVAKVLAVAQSYRRSSPSTSSAAALQAVNYATGQLGLPYVWGGNGPTAGDAGFDCSGLTKEAYASAHIVLPRTAQQQFDAGPRVAGPSALSPGDLVFYGHSSNGIHHVGLYIGEGQVIDAPAPGTKIRIEPYRYPGDDYAGATRPAT</sequence>
<accession>A0ABP7J9M4</accession>
<dbReference type="InterPro" id="IPR051794">
    <property type="entry name" value="PG_Endopeptidase_C40"/>
</dbReference>
<gene>
    <name evidence="7" type="ORF">GCM10022403_083730</name>
</gene>
<keyword evidence="2" id="KW-0645">Protease</keyword>
<dbReference type="Proteomes" id="UP001501009">
    <property type="component" value="Unassembled WGS sequence"/>
</dbReference>
<feature type="chain" id="PRO_5046335861" evidence="5">
    <location>
        <begin position="21"/>
        <end position="309"/>
    </location>
</feature>
<dbReference type="InterPro" id="IPR023346">
    <property type="entry name" value="Lysozyme-like_dom_sf"/>
</dbReference>
<reference evidence="8" key="1">
    <citation type="journal article" date="2019" name="Int. J. Syst. Evol. Microbiol.">
        <title>The Global Catalogue of Microorganisms (GCM) 10K type strain sequencing project: providing services to taxonomists for standard genome sequencing and annotation.</title>
        <authorList>
            <consortium name="The Broad Institute Genomics Platform"/>
            <consortium name="The Broad Institute Genome Sequencing Center for Infectious Disease"/>
            <person name="Wu L."/>
            <person name="Ma J."/>
        </authorList>
    </citation>
    <scope>NUCLEOTIDE SEQUENCE [LARGE SCALE GENOMIC DNA]</scope>
    <source>
        <strain evidence="8">JCM 17138</strain>
    </source>
</reference>
<dbReference type="InterPro" id="IPR038765">
    <property type="entry name" value="Papain-like_cys_pep_sf"/>
</dbReference>
<evidence type="ECO:0000259" key="6">
    <source>
        <dbReference type="PROSITE" id="PS51935"/>
    </source>
</evidence>
<dbReference type="PANTHER" id="PTHR47359">
    <property type="entry name" value="PEPTIDOGLYCAN DL-ENDOPEPTIDASE CWLO"/>
    <property type="match status" value="1"/>
</dbReference>
<keyword evidence="5" id="KW-0732">Signal</keyword>
<keyword evidence="4" id="KW-0788">Thiol protease</keyword>
<dbReference type="InterPro" id="IPR008258">
    <property type="entry name" value="Transglycosylase_SLT_dom_1"/>
</dbReference>
<comment type="caution">
    <text evidence="7">The sequence shown here is derived from an EMBL/GenBank/DDBJ whole genome shotgun (WGS) entry which is preliminary data.</text>
</comment>
<evidence type="ECO:0000313" key="7">
    <source>
        <dbReference type="EMBL" id="GAA3838494.1"/>
    </source>
</evidence>
<dbReference type="Pfam" id="PF00877">
    <property type="entry name" value="NLPC_P60"/>
    <property type="match status" value="1"/>
</dbReference>
<dbReference type="PROSITE" id="PS51935">
    <property type="entry name" value="NLPC_P60"/>
    <property type="match status" value="1"/>
</dbReference>
<dbReference type="Pfam" id="PF01464">
    <property type="entry name" value="SLT"/>
    <property type="match status" value="1"/>
</dbReference>
<dbReference type="InterPro" id="IPR000064">
    <property type="entry name" value="NLP_P60_dom"/>
</dbReference>
<dbReference type="PANTHER" id="PTHR47359:SF3">
    <property type="entry name" value="NLP_P60 DOMAIN-CONTAINING PROTEIN-RELATED"/>
    <property type="match status" value="1"/>
</dbReference>
<evidence type="ECO:0000256" key="1">
    <source>
        <dbReference type="ARBA" id="ARBA00007074"/>
    </source>
</evidence>
<dbReference type="SUPFAM" id="SSF54001">
    <property type="entry name" value="Cysteine proteinases"/>
    <property type="match status" value="1"/>
</dbReference>
<keyword evidence="8" id="KW-1185">Reference proteome</keyword>